<sequence>MPLAVASHLSVGGRLVAQFPAPLGGAPSAEGERFQGRGELRDQPTGRGKTQRHSKWLVLGREATHRGKDG</sequence>
<keyword evidence="3" id="KW-1185">Reference proteome</keyword>
<organism evidence="2 3">
    <name type="scientific">Actinacidiphila bryophytorum</name>
    <dbReference type="NCBI Taxonomy" id="1436133"/>
    <lineage>
        <taxon>Bacteria</taxon>
        <taxon>Bacillati</taxon>
        <taxon>Actinomycetota</taxon>
        <taxon>Actinomycetes</taxon>
        <taxon>Kitasatosporales</taxon>
        <taxon>Streptomycetaceae</taxon>
        <taxon>Actinacidiphila</taxon>
    </lineage>
</organism>
<dbReference type="EMBL" id="CAJVAX010000012">
    <property type="protein sequence ID" value="CAG7630425.1"/>
    <property type="molecule type" value="Genomic_DNA"/>
</dbReference>
<protein>
    <submittedName>
        <fullName evidence="2">Uncharacterized protein</fullName>
    </submittedName>
</protein>
<name>A0A9W4EA10_9ACTN</name>
<comment type="caution">
    <text evidence="2">The sequence shown here is derived from an EMBL/GenBank/DDBJ whole genome shotgun (WGS) entry which is preliminary data.</text>
</comment>
<dbReference type="Proteomes" id="UP001153328">
    <property type="component" value="Unassembled WGS sequence"/>
</dbReference>
<reference evidence="2" key="1">
    <citation type="submission" date="2021-06" db="EMBL/GenBank/DDBJ databases">
        <authorList>
            <person name="Arsene-Ploetze F."/>
        </authorList>
    </citation>
    <scope>NUCLEOTIDE SEQUENCE</scope>
    <source>
        <strain evidence="2">SBRY1</strain>
    </source>
</reference>
<feature type="compositionally biased region" description="Basic and acidic residues" evidence="1">
    <location>
        <begin position="30"/>
        <end position="44"/>
    </location>
</feature>
<accession>A0A9W4EA10</accession>
<evidence type="ECO:0000256" key="1">
    <source>
        <dbReference type="SAM" id="MobiDB-lite"/>
    </source>
</evidence>
<evidence type="ECO:0000313" key="3">
    <source>
        <dbReference type="Proteomes" id="UP001153328"/>
    </source>
</evidence>
<evidence type="ECO:0000313" key="2">
    <source>
        <dbReference type="EMBL" id="CAG7630425.1"/>
    </source>
</evidence>
<gene>
    <name evidence="2" type="ORF">SBRY_20664</name>
</gene>
<feature type="region of interest" description="Disordered" evidence="1">
    <location>
        <begin position="20"/>
        <end position="70"/>
    </location>
</feature>
<dbReference type="AlphaFoldDB" id="A0A9W4EA10"/>
<proteinExistence type="predicted"/>